<protein>
    <submittedName>
        <fullName evidence="2">Uncharacterized protein</fullName>
    </submittedName>
</protein>
<evidence type="ECO:0000313" key="3">
    <source>
        <dbReference type="Proteomes" id="UP000474159"/>
    </source>
</evidence>
<dbReference type="RefSeq" id="WP_151003367.1">
    <property type="nucleotide sequence ID" value="NZ_BPQY01000267.1"/>
</dbReference>
<feature type="region of interest" description="Disordered" evidence="1">
    <location>
        <begin position="1"/>
        <end position="33"/>
    </location>
</feature>
<proteinExistence type="predicted"/>
<accession>A0A6L3SRN8</accession>
<dbReference type="EMBL" id="VZZK01000034">
    <property type="protein sequence ID" value="KAB1075399.1"/>
    <property type="molecule type" value="Genomic_DNA"/>
</dbReference>
<evidence type="ECO:0000256" key="1">
    <source>
        <dbReference type="SAM" id="MobiDB-lite"/>
    </source>
</evidence>
<gene>
    <name evidence="2" type="ORF">F6X53_24835</name>
</gene>
<evidence type="ECO:0000313" key="2">
    <source>
        <dbReference type="EMBL" id="KAB1075399.1"/>
    </source>
</evidence>
<comment type="caution">
    <text evidence="2">The sequence shown here is derived from an EMBL/GenBank/DDBJ whole genome shotgun (WGS) entry which is preliminary data.</text>
</comment>
<dbReference type="OrthoDB" id="7996615at2"/>
<dbReference type="AlphaFoldDB" id="A0A6L3SRN8"/>
<organism evidence="2 3">
    <name type="scientific">Methylobacterium soli</name>
    <dbReference type="NCBI Taxonomy" id="553447"/>
    <lineage>
        <taxon>Bacteria</taxon>
        <taxon>Pseudomonadati</taxon>
        <taxon>Pseudomonadota</taxon>
        <taxon>Alphaproteobacteria</taxon>
        <taxon>Hyphomicrobiales</taxon>
        <taxon>Methylobacteriaceae</taxon>
        <taxon>Methylobacterium</taxon>
    </lineage>
</organism>
<name>A0A6L3SRN8_9HYPH</name>
<dbReference type="Proteomes" id="UP000474159">
    <property type="component" value="Unassembled WGS sequence"/>
</dbReference>
<sequence length="207" mass="21959">MAKKDGGASKQAAIARQDEAIRQQGIRDGTQRVNDTFGQFDDAFYDKQKQNFLSFSLPQLEDQYGKAQKELTFSLTRSGNLDSSARGYQEGELQKLYDTNRTSLADQAQTYANQARSNVEDARSSLITTLNATGDATGAVNSANSRAAALSQPTGYSPIGDLFGALTSGLAAQAAQEKAMALSNGAYKSPYNTGLFGSTAGAVKNTA</sequence>
<keyword evidence="3" id="KW-1185">Reference proteome</keyword>
<reference evidence="2 3" key="1">
    <citation type="submission" date="2019-09" db="EMBL/GenBank/DDBJ databases">
        <title>YIM 48816 draft genome.</title>
        <authorList>
            <person name="Jiang L."/>
        </authorList>
    </citation>
    <scope>NUCLEOTIDE SEQUENCE [LARGE SCALE GENOMIC DNA]</scope>
    <source>
        <strain evidence="2 3">YIM 48816</strain>
    </source>
</reference>